<comment type="similarity">
    <text evidence="2">Belongs to the ferric reductase (FRE) family.</text>
</comment>
<keyword evidence="5" id="KW-1003">Cell membrane</keyword>
<dbReference type="Proteomes" id="UP000053593">
    <property type="component" value="Unassembled WGS sequence"/>
</dbReference>
<keyword evidence="10" id="KW-0406">Ion transport</keyword>
<keyword evidence="8 14" id="KW-1133">Transmembrane helix</keyword>
<evidence type="ECO:0000256" key="6">
    <source>
        <dbReference type="ARBA" id="ARBA00022692"/>
    </source>
</evidence>
<dbReference type="AlphaFoldDB" id="A0A0D0C5N7"/>
<organism evidence="16 17">
    <name type="scientific">Collybiopsis luxurians FD-317 M1</name>
    <dbReference type="NCBI Taxonomy" id="944289"/>
    <lineage>
        <taxon>Eukaryota</taxon>
        <taxon>Fungi</taxon>
        <taxon>Dikarya</taxon>
        <taxon>Basidiomycota</taxon>
        <taxon>Agaricomycotina</taxon>
        <taxon>Agaricomycetes</taxon>
        <taxon>Agaricomycetidae</taxon>
        <taxon>Agaricales</taxon>
        <taxon>Marasmiineae</taxon>
        <taxon>Omphalotaceae</taxon>
        <taxon>Collybiopsis</taxon>
        <taxon>Collybiopsis luxurians</taxon>
    </lineage>
</organism>
<dbReference type="Gene3D" id="3.40.50.80">
    <property type="entry name" value="Nucleotide-binding domain of ferredoxin-NADP reductase (FNR) module"/>
    <property type="match status" value="1"/>
</dbReference>
<dbReference type="GO" id="GO:0006879">
    <property type="term" value="P:intracellular iron ion homeostasis"/>
    <property type="evidence" value="ECO:0007669"/>
    <property type="project" value="TreeGrafter"/>
</dbReference>
<protein>
    <recommendedName>
        <fullName evidence="3">ferric-chelate reductase (NADPH)</fullName>
        <ecNumber evidence="3">1.16.1.9</ecNumber>
    </recommendedName>
</protein>
<dbReference type="PANTHER" id="PTHR32361">
    <property type="entry name" value="FERRIC/CUPRIC REDUCTASE TRANSMEMBRANE COMPONENT"/>
    <property type="match status" value="1"/>
</dbReference>
<dbReference type="GO" id="GO:0052851">
    <property type="term" value="F:ferric-chelate reductase (NADPH) activity"/>
    <property type="evidence" value="ECO:0007669"/>
    <property type="project" value="UniProtKB-EC"/>
</dbReference>
<comment type="catalytic activity">
    <reaction evidence="13">
        <text>2 a Fe(II)-siderophore + NADP(+) + H(+) = 2 a Fe(III)-siderophore + NADPH</text>
        <dbReference type="Rhea" id="RHEA:28795"/>
        <dbReference type="Rhea" id="RHEA-COMP:11342"/>
        <dbReference type="Rhea" id="RHEA-COMP:11344"/>
        <dbReference type="ChEBI" id="CHEBI:15378"/>
        <dbReference type="ChEBI" id="CHEBI:29033"/>
        <dbReference type="ChEBI" id="CHEBI:29034"/>
        <dbReference type="ChEBI" id="CHEBI:57783"/>
        <dbReference type="ChEBI" id="CHEBI:58349"/>
        <dbReference type="EC" id="1.16.1.9"/>
    </reaction>
</comment>
<feature type="transmembrane region" description="Helical" evidence="14">
    <location>
        <begin position="102"/>
        <end position="125"/>
    </location>
</feature>
<dbReference type="EMBL" id="KN834789">
    <property type="protein sequence ID" value="KIK57839.1"/>
    <property type="molecule type" value="Genomic_DNA"/>
</dbReference>
<sequence length="621" mass="69148">MAPPTTGIRNSVSNQDKTIRILRANEYPHEIWFFLACLIALVALFRFLSFISSKVLDRRLLQRELETDCSRSKKLRFRNLPLAVINFYRVVAFRLTLNFNSFSLNLAEMVLTMMYIAALFTWTLINTTDVSGTKFDVNYWSNRAGVLIASQLPLITALGTKNNLISFITGVSYEKLNNLHRMVARVVFVLVWTHAGSKIYPGLLQEDLDQTWLRCGLLAASSFSSLCIISIRPVRARAYEFFFYAHVILVLLILVGAYVHTREFDYETYIWPSFIVWGADRTIRVLKLILFNYSYFGIGSGGTLDASIELLTPGCVRLTLKKPSLFRWSPGQFAYLIVPDVSTLPFECHPFTIASHDSLLDSGLSSSDSTQAGQSPKLKELTFLINVRDGFTKRLADLATRRGSVKVLLDGPYGQTHDLDLYNTIVFIAGGTGVSHTLPLLLDTIKRVRDGKSVCQRVTFIWCIRDYSNIQWISDILVSGITLAPDSMKIHIRVYVTGTFDPRRSLTDLHKLGAESASSAESMLVQTPTSEKVENLTTSASSLDVIAGLPSVMISQGRPLLADQLKEEADASRGAMWVTVCGSQSIASAVRKGLQFPVAGPFATLRKGVDVALHVESFGYA</sequence>
<dbReference type="InterPro" id="IPR017927">
    <property type="entry name" value="FAD-bd_FR_type"/>
</dbReference>
<feature type="domain" description="FAD-binding FR-type" evidence="15">
    <location>
        <begin position="297"/>
        <end position="419"/>
    </location>
</feature>
<dbReference type="GO" id="GO:0006826">
    <property type="term" value="P:iron ion transport"/>
    <property type="evidence" value="ECO:0007669"/>
    <property type="project" value="TreeGrafter"/>
</dbReference>
<keyword evidence="6 14" id="KW-0812">Transmembrane</keyword>
<dbReference type="Pfam" id="PF01794">
    <property type="entry name" value="Ferric_reduct"/>
    <property type="match status" value="1"/>
</dbReference>
<dbReference type="InterPro" id="IPR013121">
    <property type="entry name" value="Fe_red_NAD-bd_6"/>
</dbReference>
<dbReference type="CDD" id="cd06186">
    <property type="entry name" value="NOX_Duox_like_FAD_NADP"/>
    <property type="match status" value="1"/>
</dbReference>
<evidence type="ECO:0000256" key="3">
    <source>
        <dbReference type="ARBA" id="ARBA00012668"/>
    </source>
</evidence>
<evidence type="ECO:0000256" key="11">
    <source>
        <dbReference type="ARBA" id="ARBA00023136"/>
    </source>
</evidence>
<dbReference type="SUPFAM" id="SSF52343">
    <property type="entry name" value="Ferredoxin reductase-like, C-terminal NADP-linked domain"/>
    <property type="match status" value="1"/>
</dbReference>
<evidence type="ECO:0000313" key="16">
    <source>
        <dbReference type="EMBL" id="KIK57839.1"/>
    </source>
</evidence>
<keyword evidence="12" id="KW-0325">Glycoprotein</keyword>
<proteinExistence type="inferred from homology"/>
<dbReference type="GO" id="GO:0015677">
    <property type="term" value="P:copper ion import"/>
    <property type="evidence" value="ECO:0007669"/>
    <property type="project" value="TreeGrafter"/>
</dbReference>
<evidence type="ECO:0000256" key="12">
    <source>
        <dbReference type="ARBA" id="ARBA00023180"/>
    </source>
</evidence>
<keyword evidence="7" id="KW-0249">Electron transport</keyword>
<evidence type="ECO:0000256" key="14">
    <source>
        <dbReference type="SAM" id="Phobius"/>
    </source>
</evidence>
<keyword evidence="4" id="KW-0813">Transport</keyword>
<evidence type="ECO:0000256" key="7">
    <source>
        <dbReference type="ARBA" id="ARBA00022982"/>
    </source>
</evidence>
<dbReference type="InterPro" id="IPR013130">
    <property type="entry name" value="Fe3_Rdtase_TM_dom"/>
</dbReference>
<dbReference type="Pfam" id="PF08022">
    <property type="entry name" value="FAD_binding_8"/>
    <property type="match status" value="1"/>
</dbReference>
<evidence type="ECO:0000256" key="1">
    <source>
        <dbReference type="ARBA" id="ARBA00004651"/>
    </source>
</evidence>
<evidence type="ECO:0000313" key="17">
    <source>
        <dbReference type="Proteomes" id="UP000053593"/>
    </source>
</evidence>
<keyword evidence="17" id="KW-1185">Reference proteome</keyword>
<dbReference type="Gene3D" id="2.40.30.10">
    <property type="entry name" value="Translation factors"/>
    <property type="match status" value="1"/>
</dbReference>
<keyword evidence="11 14" id="KW-0472">Membrane</keyword>
<reference evidence="16 17" key="1">
    <citation type="submission" date="2014-04" db="EMBL/GenBank/DDBJ databases">
        <title>Evolutionary Origins and Diversification of the Mycorrhizal Mutualists.</title>
        <authorList>
            <consortium name="DOE Joint Genome Institute"/>
            <consortium name="Mycorrhizal Genomics Consortium"/>
            <person name="Kohler A."/>
            <person name="Kuo A."/>
            <person name="Nagy L.G."/>
            <person name="Floudas D."/>
            <person name="Copeland A."/>
            <person name="Barry K.W."/>
            <person name="Cichocki N."/>
            <person name="Veneault-Fourrey C."/>
            <person name="LaButti K."/>
            <person name="Lindquist E.A."/>
            <person name="Lipzen A."/>
            <person name="Lundell T."/>
            <person name="Morin E."/>
            <person name="Murat C."/>
            <person name="Riley R."/>
            <person name="Ohm R."/>
            <person name="Sun H."/>
            <person name="Tunlid A."/>
            <person name="Henrissat B."/>
            <person name="Grigoriev I.V."/>
            <person name="Hibbett D.S."/>
            <person name="Martin F."/>
        </authorList>
    </citation>
    <scope>NUCLEOTIDE SEQUENCE [LARGE SCALE GENOMIC DNA]</scope>
    <source>
        <strain evidence="16 17">FD-317 M1</strain>
    </source>
</reference>
<dbReference type="SFLD" id="SFLDS00052">
    <property type="entry name" value="Ferric_Reductase_Domain"/>
    <property type="match status" value="1"/>
</dbReference>
<dbReference type="Pfam" id="PF08030">
    <property type="entry name" value="NAD_binding_6"/>
    <property type="match status" value="1"/>
</dbReference>
<dbReference type="InterPro" id="IPR017938">
    <property type="entry name" value="Riboflavin_synthase-like_b-brl"/>
</dbReference>
<feature type="transmembrane region" description="Helical" evidence="14">
    <location>
        <begin position="211"/>
        <end position="229"/>
    </location>
</feature>
<dbReference type="InterPro" id="IPR051410">
    <property type="entry name" value="Ferric/Cupric_Reductase"/>
</dbReference>
<dbReference type="InterPro" id="IPR039261">
    <property type="entry name" value="FNR_nucleotide-bd"/>
</dbReference>
<dbReference type="HOGENOM" id="CLU_010365_6_1_1"/>
<evidence type="ECO:0000256" key="13">
    <source>
        <dbReference type="ARBA" id="ARBA00048483"/>
    </source>
</evidence>
<evidence type="ECO:0000256" key="10">
    <source>
        <dbReference type="ARBA" id="ARBA00023065"/>
    </source>
</evidence>
<evidence type="ECO:0000256" key="8">
    <source>
        <dbReference type="ARBA" id="ARBA00022989"/>
    </source>
</evidence>
<evidence type="ECO:0000256" key="9">
    <source>
        <dbReference type="ARBA" id="ARBA00023002"/>
    </source>
</evidence>
<comment type="subcellular location">
    <subcellularLocation>
        <location evidence="1">Cell membrane</location>
        <topology evidence="1">Multi-pass membrane protein</topology>
    </subcellularLocation>
</comment>
<dbReference type="PROSITE" id="PS51384">
    <property type="entry name" value="FAD_FR"/>
    <property type="match status" value="1"/>
</dbReference>
<feature type="transmembrane region" description="Helical" evidence="14">
    <location>
        <begin position="241"/>
        <end position="259"/>
    </location>
</feature>
<dbReference type="SUPFAM" id="SSF63380">
    <property type="entry name" value="Riboflavin synthase domain-like"/>
    <property type="match status" value="1"/>
</dbReference>
<feature type="transmembrane region" description="Helical" evidence="14">
    <location>
        <begin position="31"/>
        <end position="56"/>
    </location>
</feature>
<dbReference type="GO" id="GO:0005886">
    <property type="term" value="C:plasma membrane"/>
    <property type="evidence" value="ECO:0007669"/>
    <property type="project" value="UniProtKB-SubCell"/>
</dbReference>
<evidence type="ECO:0000256" key="2">
    <source>
        <dbReference type="ARBA" id="ARBA00006278"/>
    </source>
</evidence>
<accession>A0A0D0C5N7</accession>
<dbReference type="InterPro" id="IPR013112">
    <property type="entry name" value="FAD-bd_8"/>
</dbReference>
<dbReference type="PANTHER" id="PTHR32361:SF9">
    <property type="entry name" value="FERRIC REDUCTASE TRANSMEMBRANE COMPONENT 3-RELATED"/>
    <property type="match status" value="1"/>
</dbReference>
<evidence type="ECO:0000259" key="15">
    <source>
        <dbReference type="PROSITE" id="PS51384"/>
    </source>
</evidence>
<dbReference type="OrthoDB" id="4494341at2759"/>
<dbReference type="SFLD" id="SFLDG01168">
    <property type="entry name" value="Ferric_reductase_subgroup_(FRE"/>
    <property type="match status" value="1"/>
</dbReference>
<keyword evidence="9" id="KW-0560">Oxidoreductase</keyword>
<evidence type="ECO:0000256" key="4">
    <source>
        <dbReference type="ARBA" id="ARBA00022448"/>
    </source>
</evidence>
<name>A0A0D0C5N7_9AGAR</name>
<gene>
    <name evidence="16" type="ORF">GYMLUDRAFT_46056</name>
</gene>
<dbReference type="EC" id="1.16.1.9" evidence="3"/>
<evidence type="ECO:0000256" key="5">
    <source>
        <dbReference type="ARBA" id="ARBA00022475"/>
    </source>
</evidence>